<evidence type="ECO:0000313" key="1">
    <source>
        <dbReference type="EMBL" id="GAG07603.1"/>
    </source>
</evidence>
<sequence>CELDQVEGGCDFWAHFEYGLDNRVWTWSCREGDCTEGQQALVANVGAVDKRSSDFAAPYFQKRYYPTLTGSQRAGVILNTFQWLAHTASSQLRNWAGYDLLWVDLKASAAATVWLTVEDTTIGPPVAQVYRVPADKWVTLELDLAEAHKVRGLDLKQIMNLHIFGRADSQATPTTRQSSIRLLATSATRPAITTYMVDNTRLVRKGAAADLPVLRDEQGVTCPTVSFPPDPVVPELDDAYRPDHSRVELELPKRIAHGSLVPVGWVS</sequence>
<name>X0V540_9ZZZZ</name>
<dbReference type="EMBL" id="BARS01025739">
    <property type="protein sequence ID" value="GAG07603.1"/>
    <property type="molecule type" value="Genomic_DNA"/>
</dbReference>
<protein>
    <submittedName>
        <fullName evidence="1">Uncharacterized protein</fullName>
    </submittedName>
</protein>
<organism evidence="1">
    <name type="scientific">marine sediment metagenome</name>
    <dbReference type="NCBI Taxonomy" id="412755"/>
    <lineage>
        <taxon>unclassified sequences</taxon>
        <taxon>metagenomes</taxon>
        <taxon>ecological metagenomes</taxon>
    </lineage>
</organism>
<comment type="caution">
    <text evidence="1">The sequence shown here is derived from an EMBL/GenBank/DDBJ whole genome shotgun (WGS) entry which is preliminary data.</text>
</comment>
<feature type="non-terminal residue" evidence="1">
    <location>
        <position position="267"/>
    </location>
</feature>
<reference evidence="1" key="1">
    <citation type="journal article" date="2014" name="Front. Microbiol.">
        <title>High frequency of phylogenetically diverse reductive dehalogenase-homologous genes in deep subseafloor sedimentary metagenomes.</title>
        <authorList>
            <person name="Kawai M."/>
            <person name="Futagami T."/>
            <person name="Toyoda A."/>
            <person name="Takaki Y."/>
            <person name="Nishi S."/>
            <person name="Hori S."/>
            <person name="Arai W."/>
            <person name="Tsubouchi T."/>
            <person name="Morono Y."/>
            <person name="Uchiyama I."/>
            <person name="Ito T."/>
            <person name="Fujiyama A."/>
            <person name="Inagaki F."/>
            <person name="Takami H."/>
        </authorList>
    </citation>
    <scope>NUCLEOTIDE SEQUENCE</scope>
    <source>
        <strain evidence="1">Expedition CK06-06</strain>
    </source>
</reference>
<proteinExistence type="predicted"/>
<dbReference type="AlphaFoldDB" id="X0V540"/>
<accession>X0V540</accession>
<gene>
    <name evidence="1" type="ORF">S01H1_40634</name>
</gene>
<feature type="non-terminal residue" evidence="1">
    <location>
        <position position="1"/>
    </location>
</feature>